<keyword evidence="1" id="KW-0031">Aminopeptidase</keyword>
<dbReference type="EMBL" id="REGN01006099">
    <property type="protein sequence ID" value="RNA10856.1"/>
    <property type="molecule type" value="Genomic_DNA"/>
</dbReference>
<comment type="similarity">
    <text evidence="4">Belongs to the ACTMAP family.</text>
</comment>
<sequence>MQRINSHETKAALVCFICKIIKFLANLAQEYPDSEIKLLSSIDDEYQIIDLVLENNLVLIAYDCDLNFEPCFKQGLKAHWALITGAIIPIDAAQSTNFVDQNFETNFVYHQTPIEEEKIRILNQFSNLDRIHVICRHGKSKYPGVWSMKKLIESNKQLNLIDNKKCDDENFIKPEHGDLNFKTYNSSHTYSSVT</sequence>
<evidence type="ECO:0000256" key="1">
    <source>
        <dbReference type="ARBA" id="ARBA00022438"/>
    </source>
</evidence>
<keyword evidence="2" id="KW-0645">Protease</keyword>
<evidence type="ECO:0000256" key="5">
    <source>
        <dbReference type="ARBA" id="ARBA00034848"/>
    </source>
</evidence>
<comment type="caution">
    <text evidence="8">The sequence shown here is derived from an EMBL/GenBank/DDBJ whole genome shotgun (WGS) entry which is preliminary data.</text>
</comment>
<evidence type="ECO:0000256" key="3">
    <source>
        <dbReference type="ARBA" id="ARBA00022801"/>
    </source>
</evidence>
<dbReference type="Proteomes" id="UP000276133">
    <property type="component" value="Unassembled WGS sequence"/>
</dbReference>
<dbReference type="GO" id="GO:0006508">
    <property type="term" value="P:proteolysis"/>
    <property type="evidence" value="ECO:0007669"/>
    <property type="project" value="UniProtKB-KW"/>
</dbReference>
<dbReference type="AlphaFoldDB" id="A0A3M7QHD7"/>
<evidence type="ECO:0000256" key="6">
    <source>
        <dbReference type="ARBA" id="ARBA00034908"/>
    </source>
</evidence>
<dbReference type="Pfam" id="PF21646">
    <property type="entry name" value="ACTMAP-like_C"/>
    <property type="match status" value="1"/>
</dbReference>
<keyword evidence="9" id="KW-1185">Reference proteome</keyword>
<gene>
    <name evidence="8" type="ORF">BpHYR1_053428</name>
</gene>
<evidence type="ECO:0000256" key="2">
    <source>
        <dbReference type="ARBA" id="ARBA00022670"/>
    </source>
</evidence>
<dbReference type="OrthoDB" id="198816at2759"/>
<evidence type="ECO:0000313" key="9">
    <source>
        <dbReference type="Proteomes" id="UP000276133"/>
    </source>
</evidence>
<comment type="catalytic activity">
    <reaction evidence="7">
        <text>N-terminal N(alpha)-acetyl-L-cysteinyl-L-aspartyl-[protein] + H2O = N-terminal L-aspartyl-[protein] + N-acetyl-L-cysteine</text>
        <dbReference type="Rhea" id="RHEA:74579"/>
        <dbReference type="Rhea" id="RHEA-COMP:12669"/>
        <dbReference type="Rhea" id="RHEA-COMP:18395"/>
        <dbReference type="ChEBI" id="CHEBI:15377"/>
        <dbReference type="ChEBI" id="CHEBI:64720"/>
        <dbReference type="ChEBI" id="CHEBI:78236"/>
        <dbReference type="ChEBI" id="CHEBI:193599"/>
    </reaction>
    <physiologicalReaction direction="left-to-right" evidence="7">
        <dbReference type="Rhea" id="RHEA:74580"/>
    </physiologicalReaction>
</comment>
<evidence type="ECO:0000256" key="4">
    <source>
        <dbReference type="ARBA" id="ARBA00034725"/>
    </source>
</evidence>
<name>A0A3M7QHD7_BRAPC</name>
<proteinExistence type="inferred from homology"/>
<dbReference type="PANTHER" id="PTHR28631:SF1">
    <property type="entry name" value="ACTIN MATURATION PROTEASE"/>
    <property type="match status" value="1"/>
</dbReference>
<evidence type="ECO:0000313" key="8">
    <source>
        <dbReference type="EMBL" id="RNA10856.1"/>
    </source>
</evidence>
<dbReference type="STRING" id="10195.A0A3M7QHD7"/>
<protein>
    <recommendedName>
        <fullName evidence="5">Actin maturation protease</fullName>
    </recommendedName>
    <alternativeName>
        <fullName evidence="6">Actin aminopeptidase ACTMAP</fullName>
    </alternativeName>
</protein>
<reference evidence="8 9" key="1">
    <citation type="journal article" date="2018" name="Sci. Rep.">
        <title>Genomic signatures of local adaptation to the degree of environmental predictability in rotifers.</title>
        <authorList>
            <person name="Franch-Gras L."/>
            <person name="Hahn C."/>
            <person name="Garcia-Roger E.M."/>
            <person name="Carmona M.J."/>
            <person name="Serra M."/>
            <person name="Gomez A."/>
        </authorList>
    </citation>
    <scope>NUCLEOTIDE SEQUENCE [LARGE SCALE GENOMIC DNA]</scope>
    <source>
        <strain evidence="8">HYR1</strain>
    </source>
</reference>
<accession>A0A3M7QHD7</accession>
<dbReference type="InterPro" id="IPR040043">
    <property type="entry name" value="ACTMAP"/>
</dbReference>
<dbReference type="PANTHER" id="PTHR28631">
    <property type="entry name" value="UPF0692 PROTEIN C19ORF54"/>
    <property type="match status" value="1"/>
</dbReference>
<organism evidence="8 9">
    <name type="scientific">Brachionus plicatilis</name>
    <name type="common">Marine rotifer</name>
    <name type="synonym">Brachionus muelleri</name>
    <dbReference type="NCBI Taxonomy" id="10195"/>
    <lineage>
        <taxon>Eukaryota</taxon>
        <taxon>Metazoa</taxon>
        <taxon>Spiralia</taxon>
        <taxon>Gnathifera</taxon>
        <taxon>Rotifera</taxon>
        <taxon>Eurotatoria</taxon>
        <taxon>Monogononta</taxon>
        <taxon>Pseudotrocha</taxon>
        <taxon>Ploima</taxon>
        <taxon>Brachionidae</taxon>
        <taxon>Brachionus</taxon>
    </lineage>
</organism>
<dbReference type="GO" id="GO:0004177">
    <property type="term" value="F:aminopeptidase activity"/>
    <property type="evidence" value="ECO:0007669"/>
    <property type="project" value="UniProtKB-KW"/>
</dbReference>
<evidence type="ECO:0000256" key="7">
    <source>
        <dbReference type="ARBA" id="ARBA00049041"/>
    </source>
</evidence>
<keyword evidence="3" id="KW-0378">Hydrolase</keyword>